<feature type="active site" description="Nucleophile" evidence="3">
    <location>
        <position position="26"/>
    </location>
</feature>
<dbReference type="PANTHER" id="PTHR19288">
    <property type="entry name" value="4-NITROPHENYLPHOSPHATASE-RELATED"/>
    <property type="match status" value="1"/>
</dbReference>
<dbReference type="Pfam" id="PF13242">
    <property type="entry name" value="Hydrolase_like"/>
    <property type="match status" value="1"/>
</dbReference>
<keyword evidence="5" id="KW-0460">Magnesium</keyword>
<dbReference type="GeneID" id="20195625"/>
<accession>T1EGC3</accession>
<dbReference type="GO" id="GO:0016791">
    <property type="term" value="F:phosphatase activity"/>
    <property type="evidence" value="ECO:0000318"/>
    <property type="project" value="GO_Central"/>
</dbReference>
<dbReference type="FunFam" id="3.40.50.1000:FF:000280">
    <property type="entry name" value="HAD-superfamily hydrolase, subfamily IIA containing protein"/>
    <property type="match status" value="1"/>
</dbReference>
<dbReference type="Gene3D" id="3.40.50.1000">
    <property type="entry name" value="HAD superfamily/HAD-like"/>
    <property type="match status" value="2"/>
</dbReference>
<reference evidence="6 8" key="2">
    <citation type="journal article" date="2013" name="Nature">
        <title>Insights into bilaterian evolution from three spiralian genomes.</title>
        <authorList>
            <person name="Simakov O."/>
            <person name="Marletaz F."/>
            <person name="Cho S.J."/>
            <person name="Edsinger-Gonzales E."/>
            <person name="Havlak P."/>
            <person name="Hellsten U."/>
            <person name="Kuo D.H."/>
            <person name="Larsson T."/>
            <person name="Lv J."/>
            <person name="Arendt D."/>
            <person name="Savage R."/>
            <person name="Osoegawa K."/>
            <person name="de Jong P."/>
            <person name="Grimwood J."/>
            <person name="Chapman J.A."/>
            <person name="Shapiro H."/>
            <person name="Aerts A."/>
            <person name="Otillar R.P."/>
            <person name="Terry A.Y."/>
            <person name="Boore J.L."/>
            <person name="Grigoriev I.V."/>
            <person name="Lindberg D.R."/>
            <person name="Seaver E.C."/>
            <person name="Weisblat D.A."/>
            <person name="Putnam N.H."/>
            <person name="Rokhsar D.S."/>
        </authorList>
    </citation>
    <scope>NUCLEOTIDE SEQUENCE</scope>
</reference>
<dbReference type="InParanoid" id="T1EGC3"/>
<organism evidence="7 8">
    <name type="scientific">Helobdella robusta</name>
    <name type="common">Californian leech</name>
    <dbReference type="NCBI Taxonomy" id="6412"/>
    <lineage>
        <taxon>Eukaryota</taxon>
        <taxon>Metazoa</taxon>
        <taxon>Spiralia</taxon>
        <taxon>Lophotrochozoa</taxon>
        <taxon>Annelida</taxon>
        <taxon>Clitellata</taxon>
        <taxon>Hirudinea</taxon>
        <taxon>Rhynchobdellida</taxon>
        <taxon>Glossiphoniidae</taxon>
        <taxon>Helobdella</taxon>
    </lineage>
</organism>
<dbReference type="CTD" id="20195625"/>
<dbReference type="STRING" id="6412.T1EGC3"/>
<feature type="binding site" evidence="5">
    <location>
        <position position="248"/>
    </location>
    <ligand>
        <name>Mg(2+)</name>
        <dbReference type="ChEBI" id="CHEBI:18420"/>
    </ligand>
</feature>
<evidence type="ECO:0000313" key="8">
    <source>
        <dbReference type="Proteomes" id="UP000015101"/>
    </source>
</evidence>
<feature type="binding site" evidence="5">
    <location>
        <position position="26"/>
    </location>
    <ligand>
        <name>Mg(2+)</name>
        <dbReference type="ChEBI" id="CHEBI:18420"/>
    </ligand>
</feature>
<dbReference type="NCBIfam" id="TIGR01460">
    <property type="entry name" value="HAD-SF-IIA"/>
    <property type="match status" value="1"/>
</dbReference>
<keyword evidence="5" id="KW-0479">Metal-binding</keyword>
<reference evidence="7" key="3">
    <citation type="submission" date="2015-06" db="UniProtKB">
        <authorList>
            <consortium name="EnsemblMetazoa"/>
        </authorList>
    </citation>
    <scope>IDENTIFICATION</scope>
</reference>
<dbReference type="EnsemblMetazoa" id="HelroT115984">
    <property type="protein sequence ID" value="HelroP115984"/>
    <property type="gene ID" value="HelroG115984"/>
</dbReference>
<dbReference type="PANTHER" id="PTHR19288:SF93">
    <property type="entry name" value="FI11325P-RELATED"/>
    <property type="match status" value="1"/>
</dbReference>
<dbReference type="KEGG" id="hro:HELRODRAFT_115984"/>
<comment type="similarity">
    <text evidence="2">Belongs to the HAD-like hydrolase superfamily.</text>
</comment>
<keyword evidence="8" id="KW-1185">Reference proteome</keyword>
<dbReference type="InterPro" id="IPR036412">
    <property type="entry name" value="HAD-like_sf"/>
</dbReference>
<dbReference type="SUPFAM" id="SSF56784">
    <property type="entry name" value="HAD-like"/>
    <property type="match status" value="1"/>
</dbReference>
<dbReference type="GO" id="GO:0005737">
    <property type="term" value="C:cytoplasm"/>
    <property type="evidence" value="ECO:0000318"/>
    <property type="project" value="GO_Central"/>
</dbReference>
<feature type="binding site" evidence="4">
    <location>
        <position position="223"/>
    </location>
    <ligand>
        <name>substrate</name>
    </ligand>
</feature>
<dbReference type="OMA" id="AGLDFHI"/>
<dbReference type="RefSeq" id="XP_009029594.1">
    <property type="nucleotide sequence ID" value="XM_009031346.1"/>
</dbReference>
<evidence type="ECO:0000256" key="1">
    <source>
        <dbReference type="ARBA" id="ARBA00022801"/>
    </source>
</evidence>
<evidence type="ECO:0000256" key="2">
    <source>
        <dbReference type="PIRNR" id="PIRNR000915"/>
    </source>
</evidence>
<proteinExistence type="inferred from homology"/>
<reference evidence="8" key="1">
    <citation type="submission" date="2012-12" db="EMBL/GenBank/DDBJ databases">
        <authorList>
            <person name="Hellsten U."/>
            <person name="Grimwood J."/>
            <person name="Chapman J.A."/>
            <person name="Shapiro H."/>
            <person name="Aerts A."/>
            <person name="Otillar R.P."/>
            <person name="Terry A.Y."/>
            <person name="Boore J.L."/>
            <person name="Simakov O."/>
            <person name="Marletaz F."/>
            <person name="Cho S.-J."/>
            <person name="Edsinger-Gonzales E."/>
            <person name="Havlak P."/>
            <person name="Kuo D.-H."/>
            <person name="Larsson T."/>
            <person name="Lv J."/>
            <person name="Arendt D."/>
            <person name="Savage R."/>
            <person name="Osoegawa K."/>
            <person name="de Jong P."/>
            <person name="Lindberg D.R."/>
            <person name="Seaver E.C."/>
            <person name="Weisblat D.A."/>
            <person name="Putnam N.H."/>
            <person name="Grigoriev I.V."/>
            <person name="Rokhsar D.S."/>
        </authorList>
    </citation>
    <scope>NUCLEOTIDE SEQUENCE</scope>
</reference>
<feature type="binding site" evidence="5">
    <location>
        <position position="28"/>
    </location>
    <ligand>
        <name>Mg(2+)</name>
        <dbReference type="ChEBI" id="CHEBI:18420"/>
    </ligand>
</feature>
<keyword evidence="1 2" id="KW-0378">Hydrolase</keyword>
<dbReference type="EMBL" id="KB097650">
    <property type="protein sequence ID" value="ESN92361.1"/>
    <property type="molecule type" value="Genomic_DNA"/>
</dbReference>
<protein>
    <recommendedName>
        <fullName evidence="9">Phosphoglycolate phosphatase</fullName>
    </recommendedName>
</protein>
<dbReference type="GO" id="GO:0046872">
    <property type="term" value="F:metal ion binding"/>
    <property type="evidence" value="ECO:0007669"/>
    <property type="project" value="UniProtKB-KW"/>
</dbReference>
<gene>
    <name evidence="7" type="primary">20195625</name>
    <name evidence="6" type="ORF">HELRODRAFT_115984</name>
</gene>
<evidence type="ECO:0008006" key="9">
    <source>
        <dbReference type="Google" id="ProtNLM"/>
    </source>
</evidence>
<dbReference type="InterPro" id="IPR006357">
    <property type="entry name" value="HAD-SF_hydro_IIA"/>
</dbReference>
<sequence length="306" mass="33578">MPKKCEHLNKEIFNCLMKSINTILLDCDGVLYRGNCMVPGVDAVLNKLKSMGKRLFYVTNNSSKTRIQFSKKLASFGFPVCENNVISSSYSTAMYLRSKLNLNKDHVFCIGSDNLVTELKQACLKVVTPEIPEGVGGVEKALNYKLHPDVACVLIANDENLTYLKVAEGMRYLLSKDHECIFVATNSDSSYPVGVDILLPGAGSCVKMLETAVGRNVDVTCGKPNVTMLKAVQDEFEIESDKTLMVGDRLDTDIEFASHCSLRSLLVLTGCANSGDVTRIQNGDVPDTSVPNYYTESLADLAKYLV</sequence>
<dbReference type="InterPro" id="IPR023214">
    <property type="entry name" value="HAD_sf"/>
</dbReference>
<name>T1EGC3_HELRO</name>
<dbReference type="NCBIfam" id="TIGR01452">
    <property type="entry name" value="PGP_euk"/>
    <property type="match status" value="1"/>
</dbReference>
<dbReference type="OrthoDB" id="413953at2759"/>
<dbReference type="PIRSF" id="PIRSF000915">
    <property type="entry name" value="PGP-type_phosphatase"/>
    <property type="match status" value="1"/>
</dbReference>
<evidence type="ECO:0000256" key="4">
    <source>
        <dbReference type="PIRSR" id="PIRSR000915-2"/>
    </source>
</evidence>
<evidence type="ECO:0000256" key="3">
    <source>
        <dbReference type="PIRSR" id="PIRSR000915-1"/>
    </source>
</evidence>
<evidence type="ECO:0000256" key="5">
    <source>
        <dbReference type="PIRSR" id="PIRSR000915-3"/>
    </source>
</evidence>
<comment type="cofactor">
    <cofactor evidence="5">
        <name>Mg(2+)</name>
        <dbReference type="ChEBI" id="CHEBI:18420"/>
    </cofactor>
    <text evidence="5">Divalent metal ions. Mg(2+) is the most effective.</text>
</comment>
<feature type="active site" description="Proton donor" evidence="3">
    <location>
        <position position="28"/>
    </location>
</feature>
<dbReference type="AlphaFoldDB" id="T1EGC3"/>
<evidence type="ECO:0000313" key="7">
    <source>
        <dbReference type="EnsemblMetazoa" id="HelroP115984"/>
    </source>
</evidence>
<dbReference type="EMBL" id="AMQM01007646">
    <property type="status" value="NOT_ANNOTATED_CDS"/>
    <property type="molecule type" value="Genomic_DNA"/>
</dbReference>
<evidence type="ECO:0000313" key="6">
    <source>
        <dbReference type="EMBL" id="ESN92361.1"/>
    </source>
</evidence>
<dbReference type="InterPro" id="IPR006349">
    <property type="entry name" value="PGP_euk"/>
</dbReference>
<dbReference type="HOGENOM" id="CLU_043473_0_0_1"/>
<dbReference type="Pfam" id="PF13344">
    <property type="entry name" value="Hydrolase_6"/>
    <property type="match status" value="1"/>
</dbReference>
<dbReference type="FunCoup" id="T1EGC3">
    <property type="interactions" value="1072"/>
</dbReference>
<dbReference type="Proteomes" id="UP000015101">
    <property type="component" value="Unassembled WGS sequence"/>
</dbReference>
<dbReference type="eggNOG" id="KOG2882">
    <property type="taxonomic scope" value="Eukaryota"/>
</dbReference>